<organism evidence="2 3">
    <name type="scientific">Lasiosphaeria miniovina</name>
    <dbReference type="NCBI Taxonomy" id="1954250"/>
    <lineage>
        <taxon>Eukaryota</taxon>
        <taxon>Fungi</taxon>
        <taxon>Dikarya</taxon>
        <taxon>Ascomycota</taxon>
        <taxon>Pezizomycotina</taxon>
        <taxon>Sordariomycetes</taxon>
        <taxon>Sordariomycetidae</taxon>
        <taxon>Sordariales</taxon>
        <taxon>Lasiosphaeriaceae</taxon>
        <taxon>Lasiosphaeria</taxon>
    </lineage>
</organism>
<dbReference type="RefSeq" id="XP_060290256.1">
    <property type="nucleotide sequence ID" value="XM_060443039.1"/>
</dbReference>
<evidence type="ECO:0000313" key="3">
    <source>
        <dbReference type="Proteomes" id="UP001172101"/>
    </source>
</evidence>
<reference evidence="2" key="1">
    <citation type="submission" date="2023-06" db="EMBL/GenBank/DDBJ databases">
        <title>Genome-scale phylogeny and comparative genomics of the fungal order Sordariales.</title>
        <authorList>
            <consortium name="Lawrence Berkeley National Laboratory"/>
            <person name="Hensen N."/>
            <person name="Bonometti L."/>
            <person name="Westerberg I."/>
            <person name="Brannstrom I.O."/>
            <person name="Guillou S."/>
            <person name="Cros-Aarteil S."/>
            <person name="Calhoun S."/>
            <person name="Haridas S."/>
            <person name="Kuo A."/>
            <person name="Mondo S."/>
            <person name="Pangilinan J."/>
            <person name="Riley R."/>
            <person name="LaButti K."/>
            <person name="Andreopoulos B."/>
            <person name="Lipzen A."/>
            <person name="Chen C."/>
            <person name="Yanf M."/>
            <person name="Daum C."/>
            <person name="Ng V."/>
            <person name="Clum A."/>
            <person name="Steindorff A."/>
            <person name="Ohm R."/>
            <person name="Martin F."/>
            <person name="Silar P."/>
            <person name="Natvig D."/>
            <person name="Lalanne C."/>
            <person name="Gautier V."/>
            <person name="Ament-velasquez S.L."/>
            <person name="Kruys A."/>
            <person name="Hutchinson M.I."/>
            <person name="Powell A.J."/>
            <person name="Barry K."/>
            <person name="Miller A.N."/>
            <person name="Grigoriev I.V."/>
            <person name="Debuchy R."/>
            <person name="Gladieux P."/>
            <person name="Thoren M.H."/>
            <person name="Johannesson H."/>
        </authorList>
    </citation>
    <scope>NUCLEOTIDE SEQUENCE</scope>
    <source>
        <strain evidence="2">SMH2392-1A</strain>
    </source>
</reference>
<dbReference type="EMBL" id="JAUIRO010000008">
    <property type="protein sequence ID" value="KAK0703397.1"/>
    <property type="molecule type" value="Genomic_DNA"/>
</dbReference>
<dbReference type="AlphaFoldDB" id="A0AA39ZTK4"/>
<keyword evidence="3" id="KW-1185">Reference proteome</keyword>
<comment type="caution">
    <text evidence="2">The sequence shown here is derived from an EMBL/GenBank/DDBJ whole genome shotgun (WGS) entry which is preliminary data.</text>
</comment>
<name>A0AA39ZTK4_9PEZI</name>
<sequence>MATTNTPSSVEQRRRTSWRKRLQQGLQSPQGLVPPSLRPKLPAVTMGPSLAKFGAPVYFPPI</sequence>
<dbReference type="GeneID" id="85326309"/>
<evidence type="ECO:0000256" key="1">
    <source>
        <dbReference type="SAM" id="MobiDB-lite"/>
    </source>
</evidence>
<gene>
    <name evidence="2" type="ORF">B0T26DRAFT_731168</name>
</gene>
<evidence type="ECO:0000313" key="2">
    <source>
        <dbReference type="EMBL" id="KAK0703397.1"/>
    </source>
</evidence>
<proteinExistence type="predicted"/>
<accession>A0AA39ZTK4</accession>
<feature type="compositionally biased region" description="Polar residues" evidence="1">
    <location>
        <begin position="1"/>
        <end position="10"/>
    </location>
</feature>
<protein>
    <submittedName>
        <fullName evidence="2">Uncharacterized protein</fullName>
    </submittedName>
</protein>
<feature type="region of interest" description="Disordered" evidence="1">
    <location>
        <begin position="1"/>
        <end position="39"/>
    </location>
</feature>
<dbReference type="Proteomes" id="UP001172101">
    <property type="component" value="Unassembled WGS sequence"/>
</dbReference>